<dbReference type="Gramene" id="Solyc10g024380.1.1">
    <property type="protein sequence ID" value="Solyc10g024380.1.1.1"/>
    <property type="gene ID" value="Solyc10g024380.1"/>
</dbReference>
<reference evidence="1" key="2">
    <citation type="submission" date="2019-01" db="UniProtKB">
        <authorList>
            <consortium name="EnsemblPlants"/>
        </authorList>
    </citation>
    <scope>IDENTIFICATION</scope>
    <source>
        <strain evidence="1">cv. Heinz 1706</strain>
    </source>
</reference>
<evidence type="ECO:0000313" key="1">
    <source>
        <dbReference type="EnsemblPlants" id="Solyc10g024380.1.1.1"/>
    </source>
</evidence>
<dbReference type="InParanoid" id="A0A3Q7IEH5"/>
<name>A0A3Q7IEH5_SOLLC</name>
<dbReference type="Proteomes" id="UP000004994">
    <property type="component" value="Chromosome 10"/>
</dbReference>
<dbReference type="AlphaFoldDB" id="A0A3Q7IEH5"/>
<keyword evidence="2" id="KW-1185">Reference proteome</keyword>
<protein>
    <submittedName>
        <fullName evidence="1">Uncharacterized protein</fullName>
    </submittedName>
</protein>
<sequence length="51" mass="5678">MEGGNKATIGDVGGSVLTGTLLHILDRQWSYAHHKVRDQCSSYHDDRKPIN</sequence>
<organism evidence="1">
    <name type="scientific">Solanum lycopersicum</name>
    <name type="common">Tomato</name>
    <name type="synonym">Lycopersicon esculentum</name>
    <dbReference type="NCBI Taxonomy" id="4081"/>
    <lineage>
        <taxon>Eukaryota</taxon>
        <taxon>Viridiplantae</taxon>
        <taxon>Streptophyta</taxon>
        <taxon>Embryophyta</taxon>
        <taxon>Tracheophyta</taxon>
        <taxon>Spermatophyta</taxon>
        <taxon>Magnoliopsida</taxon>
        <taxon>eudicotyledons</taxon>
        <taxon>Gunneridae</taxon>
        <taxon>Pentapetalae</taxon>
        <taxon>asterids</taxon>
        <taxon>lamiids</taxon>
        <taxon>Solanales</taxon>
        <taxon>Solanaceae</taxon>
        <taxon>Solanoideae</taxon>
        <taxon>Solaneae</taxon>
        <taxon>Solanum</taxon>
        <taxon>Solanum subgen. Lycopersicon</taxon>
    </lineage>
</organism>
<reference evidence="1" key="1">
    <citation type="journal article" date="2012" name="Nature">
        <title>The tomato genome sequence provides insights into fleshy fruit evolution.</title>
        <authorList>
            <consortium name="Tomato Genome Consortium"/>
        </authorList>
    </citation>
    <scope>NUCLEOTIDE SEQUENCE [LARGE SCALE GENOMIC DNA]</scope>
    <source>
        <strain evidence="1">cv. Heinz 1706</strain>
    </source>
</reference>
<dbReference type="EnsemblPlants" id="Solyc10g024380.1.1">
    <property type="protein sequence ID" value="Solyc10g024380.1.1.1"/>
    <property type="gene ID" value="Solyc10g024380.1"/>
</dbReference>
<proteinExistence type="predicted"/>
<accession>A0A3Q7IEH5</accession>
<dbReference type="PaxDb" id="4081-Solyc10g024380.1.1"/>
<evidence type="ECO:0000313" key="2">
    <source>
        <dbReference type="Proteomes" id="UP000004994"/>
    </source>
</evidence>